<keyword evidence="4" id="KW-0349">Heme</keyword>
<reference evidence="13 14" key="1">
    <citation type="journal article" date="2016" name="Nat. Commun.">
        <title>Extremotolerant tardigrade genome and improved radiotolerance of human cultured cells by tardigrade-unique protein.</title>
        <authorList>
            <person name="Hashimoto T."/>
            <person name="Horikawa D.D."/>
            <person name="Saito Y."/>
            <person name="Kuwahara H."/>
            <person name="Kozuka-Hata H."/>
            <person name="Shin-I T."/>
            <person name="Minakuchi Y."/>
            <person name="Ohishi K."/>
            <person name="Motoyama A."/>
            <person name="Aizu T."/>
            <person name="Enomoto A."/>
            <person name="Kondo K."/>
            <person name="Tanaka S."/>
            <person name="Hara Y."/>
            <person name="Koshikawa S."/>
            <person name="Sagara H."/>
            <person name="Miura T."/>
            <person name="Yokobori S."/>
            <person name="Miyagawa K."/>
            <person name="Suzuki Y."/>
            <person name="Kubo T."/>
            <person name="Oyama M."/>
            <person name="Kohara Y."/>
            <person name="Fujiyama A."/>
            <person name="Arakawa K."/>
            <person name="Katayama T."/>
            <person name="Toyoda A."/>
            <person name="Kunieda T."/>
        </authorList>
    </citation>
    <scope>NUCLEOTIDE SEQUENCE [LARGE SCALE GENOMIC DNA]</scope>
    <source>
        <strain evidence="13 14">YOKOZUNA-1</strain>
    </source>
</reference>
<dbReference type="GO" id="GO:0046872">
    <property type="term" value="F:metal ion binding"/>
    <property type="evidence" value="ECO:0007669"/>
    <property type="project" value="UniProtKB-KW"/>
</dbReference>
<evidence type="ECO:0000256" key="3">
    <source>
        <dbReference type="ARBA" id="ARBA00022448"/>
    </source>
</evidence>
<evidence type="ECO:0000256" key="7">
    <source>
        <dbReference type="ARBA" id="ARBA00022982"/>
    </source>
</evidence>
<keyword evidence="6" id="KW-0479">Metal-binding</keyword>
<dbReference type="PANTHER" id="PTHR10106">
    <property type="entry name" value="CYTOCHROME B561-RELATED"/>
    <property type="match status" value="1"/>
</dbReference>
<evidence type="ECO:0000313" key="13">
    <source>
        <dbReference type="EMBL" id="GAU87583.1"/>
    </source>
</evidence>
<dbReference type="Proteomes" id="UP000186922">
    <property type="component" value="Unassembled WGS sequence"/>
</dbReference>
<feature type="transmembrane region" description="Helical" evidence="11">
    <location>
        <begin position="85"/>
        <end position="108"/>
    </location>
</feature>
<keyword evidence="8 11" id="KW-1133">Transmembrane helix</keyword>
<dbReference type="InterPro" id="IPR043205">
    <property type="entry name" value="CYB561/CYBRD1-like"/>
</dbReference>
<dbReference type="EMBL" id="BDGG01000001">
    <property type="protein sequence ID" value="GAU87583.1"/>
    <property type="molecule type" value="Genomic_DNA"/>
</dbReference>
<gene>
    <name evidence="13" type="primary">RvY_00409-1</name>
    <name evidence="13" type="synonym">RvY_00409.1</name>
    <name evidence="13" type="ORF">RvY_00409</name>
</gene>
<evidence type="ECO:0000256" key="8">
    <source>
        <dbReference type="ARBA" id="ARBA00022989"/>
    </source>
</evidence>
<evidence type="ECO:0000313" key="14">
    <source>
        <dbReference type="Proteomes" id="UP000186922"/>
    </source>
</evidence>
<feature type="transmembrane region" description="Helical" evidence="11">
    <location>
        <begin position="43"/>
        <end position="65"/>
    </location>
</feature>
<comment type="cofactor">
    <cofactor evidence="1">
        <name>heme b</name>
        <dbReference type="ChEBI" id="CHEBI:60344"/>
    </cofactor>
</comment>
<feature type="transmembrane region" description="Helical" evidence="11">
    <location>
        <begin position="159"/>
        <end position="185"/>
    </location>
</feature>
<keyword evidence="14" id="KW-1185">Reference proteome</keyword>
<evidence type="ECO:0000256" key="2">
    <source>
        <dbReference type="ARBA" id="ARBA00004141"/>
    </source>
</evidence>
<keyword evidence="9" id="KW-0408">Iron</keyword>
<dbReference type="SMART" id="SM00665">
    <property type="entry name" value="B561"/>
    <property type="match status" value="1"/>
</dbReference>
<feature type="domain" description="Cytochrome b561" evidence="12">
    <location>
        <begin position="47"/>
        <end position="256"/>
    </location>
</feature>
<evidence type="ECO:0000256" key="10">
    <source>
        <dbReference type="ARBA" id="ARBA00023136"/>
    </source>
</evidence>
<keyword evidence="5 11" id="KW-0812">Transmembrane</keyword>
<name>A0A1D1UML5_RAMVA</name>
<dbReference type="GO" id="GO:0016020">
    <property type="term" value="C:membrane"/>
    <property type="evidence" value="ECO:0007669"/>
    <property type="project" value="UniProtKB-SubCell"/>
</dbReference>
<feature type="transmembrane region" description="Helical" evidence="11">
    <location>
        <begin position="120"/>
        <end position="139"/>
    </location>
</feature>
<evidence type="ECO:0000259" key="12">
    <source>
        <dbReference type="PROSITE" id="PS50939"/>
    </source>
</evidence>
<evidence type="ECO:0000256" key="5">
    <source>
        <dbReference type="ARBA" id="ARBA00022692"/>
    </source>
</evidence>
<dbReference type="Pfam" id="PF03188">
    <property type="entry name" value="Cytochrom_B561"/>
    <property type="match status" value="1"/>
</dbReference>
<dbReference type="Gene3D" id="1.20.120.1770">
    <property type="match status" value="1"/>
</dbReference>
<sequence length="280" mass="31044">MGSSRASASEIREVQRGYTRVDGGRVGAGVGADGVSTSRPKWLWGWLGLYWLLTILMLILVGVYISNSGGLQWKNVFSPVRMFNFHPLFQTLGFLTIIGHSVLIYRVFPDANIWVLQWTHALLNLFGYILMIIGVYSAGWSKDAQAQGERRTAHHFVSVHSWVGLVVLILIAIQWLAGFFGLLWPGVHGARRVAVRGVHIFSGNIIFLLGCATVLIGIDQLKPTSTMNTMALTVAAYALLGGYLLSTDVFYRGRMYRHPDARGQMEDENAPLASTTVRYT</sequence>
<evidence type="ECO:0000256" key="1">
    <source>
        <dbReference type="ARBA" id="ARBA00001970"/>
    </source>
</evidence>
<protein>
    <recommendedName>
        <fullName evidence="12">Cytochrome b561 domain-containing protein</fullName>
    </recommendedName>
</protein>
<keyword evidence="7" id="KW-0249">Electron transport</keyword>
<dbReference type="PROSITE" id="PS50939">
    <property type="entry name" value="CYTOCHROME_B561"/>
    <property type="match status" value="1"/>
</dbReference>
<organism evidence="13 14">
    <name type="scientific">Ramazzottius varieornatus</name>
    <name type="common">Water bear</name>
    <name type="synonym">Tardigrade</name>
    <dbReference type="NCBI Taxonomy" id="947166"/>
    <lineage>
        <taxon>Eukaryota</taxon>
        <taxon>Metazoa</taxon>
        <taxon>Ecdysozoa</taxon>
        <taxon>Tardigrada</taxon>
        <taxon>Eutardigrada</taxon>
        <taxon>Parachela</taxon>
        <taxon>Hypsibioidea</taxon>
        <taxon>Ramazzottiidae</taxon>
        <taxon>Ramazzottius</taxon>
    </lineage>
</organism>
<evidence type="ECO:0000256" key="9">
    <source>
        <dbReference type="ARBA" id="ARBA00023004"/>
    </source>
</evidence>
<evidence type="ECO:0000256" key="11">
    <source>
        <dbReference type="SAM" id="Phobius"/>
    </source>
</evidence>
<dbReference type="OrthoDB" id="907479at2759"/>
<dbReference type="InterPro" id="IPR006593">
    <property type="entry name" value="Cyt_b561/ferric_Rdtase_TM"/>
</dbReference>
<accession>A0A1D1UML5</accession>
<dbReference type="PANTHER" id="PTHR10106:SF0">
    <property type="entry name" value="LD36721P"/>
    <property type="match status" value="1"/>
</dbReference>
<comment type="caution">
    <text evidence="13">The sequence shown here is derived from an EMBL/GenBank/DDBJ whole genome shotgun (WGS) entry which is preliminary data.</text>
</comment>
<dbReference type="GO" id="GO:0016491">
    <property type="term" value="F:oxidoreductase activity"/>
    <property type="evidence" value="ECO:0007669"/>
    <property type="project" value="InterPro"/>
</dbReference>
<dbReference type="AlphaFoldDB" id="A0A1D1UML5"/>
<proteinExistence type="predicted"/>
<evidence type="ECO:0000256" key="4">
    <source>
        <dbReference type="ARBA" id="ARBA00022617"/>
    </source>
</evidence>
<comment type="subcellular location">
    <subcellularLocation>
        <location evidence="2">Membrane</location>
        <topology evidence="2">Multi-pass membrane protein</topology>
    </subcellularLocation>
</comment>
<feature type="transmembrane region" description="Helical" evidence="11">
    <location>
        <begin position="230"/>
        <end position="251"/>
    </location>
</feature>
<keyword evidence="10 11" id="KW-0472">Membrane</keyword>
<evidence type="ECO:0000256" key="6">
    <source>
        <dbReference type="ARBA" id="ARBA00022723"/>
    </source>
</evidence>
<feature type="transmembrane region" description="Helical" evidence="11">
    <location>
        <begin position="197"/>
        <end position="218"/>
    </location>
</feature>
<keyword evidence="3" id="KW-0813">Transport</keyword>